<dbReference type="PANTHER" id="PTHR33064">
    <property type="entry name" value="POL PROTEIN"/>
    <property type="match status" value="1"/>
</dbReference>
<keyword evidence="3" id="KW-1185">Reference proteome</keyword>
<evidence type="ECO:0000256" key="1">
    <source>
        <dbReference type="ARBA" id="ARBA00012493"/>
    </source>
</evidence>
<accession>A0A4Y2MEL1</accession>
<dbReference type="OrthoDB" id="425619at2759"/>
<name>A0A4Y2MEL1_ARAVE</name>
<dbReference type="SUPFAM" id="SSF56672">
    <property type="entry name" value="DNA/RNA polymerases"/>
    <property type="match status" value="1"/>
</dbReference>
<sequence length="122" mass="14055">MTSKPFLKDCCYLNCKQITVNVTACERVKYLGHYITSSGIQVDPDKTAAIREMVPPKNVKQVQSFLQTCSWYRRFISNFAEKSRPLSNITKKYAPWKWEEEQKVFNTLTLTQCLTTAPIPGL</sequence>
<dbReference type="GO" id="GO:0003964">
    <property type="term" value="F:RNA-directed DNA polymerase activity"/>
    <property type="evidence" value="ECO:0007669"/>
    <property type="project" value="UniProtKB-EC"/>
</dbReference>
<dbReference type="InterPro" id="IPR043128">
    <property type="entry name" value="Rev_trsase/Diguanyl_cyclase"/>
</dbReference>
<evidence type="ECO:0000313" key="2">
    <source>
        <dbReference type="EMBL" id="GBN25069.1"/>
    </source>
</evidence>
<dbReference type="InterPro" id="IPR051320">
    <property type="entry name" value="Viral_Replic_Matur_Polypro"/>
</dbReference>
<comment type="caution">
    <text evidence="2">The sequence shown here is derived from an EMBL/GenBank/DDBJ whole genome shotgun (WGS) entry which is preliminary data.</text>
</comment>
<gene>
    <name evidence="2" type="ORF">AVEN_77983_1</name>
</gene>
<organism evidence="2 3">
    <name type="scientific">Araneus ventricosus</name>
    <name type="common">Orbweaver spider</name>
    <name type="synonym">Epeira ventricosa</name>
    <dbReference type="NCBI Taxonomy" id="182803"/>
    <lineage>
        <taxon>Eukaryota</taxon>
        <taxon>Metazoa</taxon>
        <taxon>Ecdysozoa</taxon>
        <taxon>Arthropoda</taxon>
        <taxon>Chelicerata</taxon>
        <taxon>Arachnida</taxon>
        <taxon>Araneae</taxon>
        <taxon>Araneomorphae</taxon>
        <taxon>Entelegynae</taxon>
        <taxon>Araneoidea</taxon>
        <taxon>Araneidae</taxon>
        <taxon>Araneus</taxon>
    </lineage>
</organism>
<dbReference type="Proteomes" id="UP000499080">
    <property type="component" value="Unassembled WGS sequence"/>
</dbReference>
<dbReference type="AlphaFoldDB" id="A0A4Y2MEL1"/>
<dbReference type="Gene3D" id="3.30.70.270">
    <property type="match status" value="1"/>
</dbReference>
<dbReference type="FunFam" id="3.30.70.270:FF:000020">
    <property type="entry name" value="Transposon Tf2-6 polyprotein-like Protein"/>
    <property type="match status" value="1"/>
</dbReference>
<dbReference type="InterPro" id="IPR043502">
    <property type="entry name" value="DNA/RNA_pol_sf"/>
</dbReference>
<dbReference type="EMBL" id="BGPR01007200">
    <property type="protein sequence ID" value="GBN25069.1"/>
    <property type="molecule type" value="Genomic_DNA"/>
</dbReference>
<dbReference type="EC" id="2.7.7.49" evidence="1"/>
<dbReference type="PANTHER" id="PTHR33064:SF37">
    <property type="entry name" value="RIBONUCLEASE H"/>
    <property type="match status" value="1"/>
</dbReference>
<protein>
    <recommendedName>
        <fullName evidence="1">RNA-directed DNA polymerase</fullName>
        <ecNumber evidence="1">2.7.7.49</ecNumber>
    </recommendedName>
</protein>
<proteinExistence type="predicted"/>
<reference evidence="2 3" key="1">
    <citation type="journal article" date="2019" name="Sci. Rep.">
        <title>Orb-weaving spider Araneus ventricosus genome elucidates the spidroin gene catalogue.</title>
        <authorList>
            <person name="Kono N."/>
            <person name="Nakamura H."/>
            <person name="Ohtoshi R."/>
            <person name="Moran D.A.P."/>
            <person name="Shinohara A."/>
            <person name="Yoshida Y."/>
            <person name="Fujiwara M."/>
            <person name="Mori M."/>
            <person name="Tomita M."/>
            <person name="Arakawa K."/>
        </authorList>
    </citation>
    <scope>NUCLEOTIDE SEQUENCE [LARGE SCALE GENOMIC DNA]</scope>
</reference>
<evidence type="ECO:0000313" key="3">
    <source>
        <dbReference type="Proteomes" id="UP000499080"/>
    </source>
</evidence>